<feature type="compositionally biased region" description="Low complexity" evidence="2">
    <location>
        <begin position="199"/>
        <end position="208"/>
    </location>
</feature>
<dbReference type="Proteomes" id="UP000187609">
    <property type="component" value="Unassembled WGS sequence"/>
</dbReference>
<evidence type="ECO:0000256" key="2">
    <source>
        <dbReference type="SAM" id="MobiDB-lite"/>
    </source>
</evidence>
<feature type="compositionally biased region" description="Basic residues" evidence="2">
    <location>
        <begin position="238"/>
        <end position="252"/>
    </location>
</feature>
<evidence type="ECO:0000256" key="1">
    <source>
        <dbReference type="RuleBase" id="RU362006"/>
    </source>
</evidence>
<dbReference type="Gramene" id="OIT20636">
    <property type="protein sequence ID" value="OIT20636"/>
    <property type="gene ID" value="A4A49_37188"/>
</dbReference>
<reference evidence="3" key="1">
    <citation type="submission" date="2016-11" db="EMBL/GenBank/DDBJ databases">
        <title>The genome of Nicotiana attenuata.</title>
        <authorList>
            <person name="Xu S."/>
            <person name="Brockmoeller T."/>
            <person name="Gaquerel E."/>
            <person name="Navarro A."/>
            <person name="Kuhl H."/>
            <person name="Gase K."/>
            <person name="Ling Z."/>
            <person name="Zhou W."/>
            <person name="Kreitzer C."/>
            <person name="Stanke M."/>
            <person name="Tang H."/>
            <person name="Lyons E."/>
            <person name="Pandey P."/>
            <person name="Pandey S.P."/>
            <person name="Timmermann B."/>
            <person name="Baldwin I.T."/>
        </authorList>
    </citation>
    <scope>NUCLEOTIDE SEQUENCE [LARGE SCALE GENOMIC DNA]</scope>
    <source>
        <strain evidence="3">UT</strain>
    </source>
</reference>
<protein>
    <recommendedName>
        <fullName evidence="1">HVA22-like protein</fullName>
    </recommendedName>
</protein>
<feature type="region of interest" description="Disordered" evidence="2">
    <location>
        <begin position="147"/>
        <end position="252"/>
    </location>
</feature>
<gene>
    <name evidence="3" type="primary">HVA22I_6</name>
    <name evidence="3" type="ORF">A4A49_37188</name>
</gene>
<dbReference type="GeneID" id="109219915"/>
<comment type="caution">
    <text evidence="3">The sequence shown here is derived from an EMBL/GenBank/DDBJ whole genome shotgun (WGS) entry which is preliminary data.</text>
</comment>
<evidence type="ECO:0000313" key="3">
    <source>
        <dbReference type="EMBL" id="OIT20636.1"/>
    </source>
</evidence>
<dbReference type="PANTHER" id="PTHR12300">
    <property type="entry name" value="HVA22-LIKE PROTEINS"/>
    <property type="match status" value="1"/>
</dbReference>
<feature type="compositionally biased region" description="Pro residues" evidence="2">
    <location>
        <begin position="189"/>
        <end position="198"/>
    </location>
</feature>
<dbReference type="GO" id="GO:0016020">
    <property type="term" value="C:membrane"/>
    <property type="evidence" value="ECO:0007669"/>
    <property type="project" value="UniProtKB-SubCell"/>
</dbReference>
<dbReference type="Pfam" id="PF03134">
    <property type="entry name" value="TB2_DP1_HVA22"/>
    <property type="match status" value="1"/>
</dbReference>
<dbReference type="OrthoDB" id="434647at2759"/>
<accession>A0A1J6JW07</accession>
<dbReference type="AlphaFoldDB" id="A0A1J6JW07"/>
<dbReference type="OMA" id="PYMAQHE"/>
<keyword evidence="4" id="KW-1185">Reference proteome</keyword>
<dbReference type="EMBL" id="MJEQ01005058">
    <property type="protein sequence ID" value="OIT20636.1"/>
    <property type="molecule type" value="Genomic_DNA"/>
</dbReference>
<dbReference type="InterPro" id="IPR004345">
    <property type="entry name" value="TB2_DP1_HVA22"/>
</dbReference>
<sequence length="252" mass="28759">MLGNFITSGLVLVVGYAYPAFECFKTVEKNKVEIEELRFWCQYWIIVAALRIFESFGDVFMSWLPMYGEAKLALFIYLWYPKIKGTAYIYDTLLKPYVAKYEKDIDRSLLELRAKAWDLAIYYWQNCTELGQAKFLQMLEFIASQSKRGTQSSPEQKDEKNHSGGAPPNTPSGLFKRNKQQPVDRKRPPSSPSPPPPSSSMHRSTLHSSKSESVQMHPEDASSQDNDGVEPDIDHNLHAARAKLRRSNKGIS</sequence>
<comment type="similarity">
    <text evidence="1">Belongs to the DP1 family.</text>
</comment>
<evidence type="ECO:0000313" key="4">
    <source>
        <dbReference type="Proteomes" id="UP000187609"/>
    </source>
</evidence>
<dbReference type="PANTHER" id="PTHR12300:SF162">
    <property type="entry name" value="HVA22-LIKE PROTEIN J"/>
    <property type="match status" value="1"/>
</dbReference>
<comment type="subcellular location">
    <subcellularLocation>
        <location evidence="1">Membrane</location>
        <topology evidence="1">Multi-pass membrane protein</topology>
    </subcellularLocation>
</comment>
<dbReference type="KEGG" id="nau:109219915"/>
<name>A0A1J6JW07_NICAT</name>
<proteinExistence type="inferred from homology"/>
<organism evidence="3 4">
    <name type="scientific">Nicotiana attenuata</name>
    <name type="common">Coyote tobacco</name>
    <dbReference type="NCBI Taxonomy" id="49451"/>
    <lineage>
        <taxon>Eukaryota</taxon>
        <taxon>Viridiplantae</taxon>
        <taxon>Streptophyta</taxon>
        <taxon>Embryophyta</taxon>
        <taxon>Tracheophyta</taxon>
        <taxon>Spermatophyta</taxon>
        <taxon>Magnoliopsida</taxon>
        <taxon>eudicotyledons</taxon>
        <taxon>Gunneridae</taxon>
        <taxon>Pentapetalae</taxon>
        <taxon>asterids</taxon>
        <taxon>lamiids</taxon>
        <taxon>Solanales</taxon>
        <taxon>Solanaceae</taxon>
        <taxon>Nicotianoideae</taxon>
        <taxon>Nicotianeae</taxon>
        <taxon>Nicotiana</taxon>
    </lineage>
</organism>